<evidence type="ECO:0000313" key="2">
    <source>
        <dbReference type="Proteomes" id="UP001597526"/>
    </source>
</evidence>
<evidence type="ECO:0000313" key="1">
    <source>
        <dbReference type="EMBL" id="MFD2586061.1"/>
    </source>
</evidence>
<protein>
    <recommendedName>
        <fullName evidence="3">DUF559 domain-containing protein</fullName>
    </recommendedName>
</protein>
<sequence length="136" mass="15707">MHNDFRLYTSKQAFEIYNENCGDKKLFPKKSDMYFWCVTLGYKHAPNLIPSSLGPERQGEIHWGAFDDDIQKPFLNMVAVEANNSFDVLADNKEAQEKFRDIIQAYAELGFTLLCTNMNGHFTSDKLMEIIINETI</sequence>
<evidence type="ECO:0008006" key="3">
    <source>
        <dbReference type="Google" id="ProtNLM"/>
    </source>
</evidence>
<keyword evidence="2" id="KW-1185">Reference proteome</keyword>
<dbReference type="EMBL" id="JBHULB010000006">
    <property type="protein sequence ID" value="MFD2586061.1"/>
    <property type="molecule type" value="Genomic_DNA"/>
</dbReference>
<dbReference type="RefSeq" id="WP_377765732.1">
    <property type="nucleotide sequence ID" value="NZ_JBHULB010000006.1"/>
</dbReference>
<proteinExistence type="predicted"/>
<accession>A0ABW5MSU0</accession>
<comment type="caution">
    <text evidence="1">The sequence shown here is derived from an EMBL/GenBank/DDBJ whole genome shotgun (WGS) entry which is preliminary data.</text>
</comment>
<dbReference type="Proteomes" id="UP001597526">
    <property type="component" value="Unassembled WGS sequence"/>
</dbReference>
<organism evidence="1 2">
    <name type="scientific">Croceitalea marina</name>
    <dbReference type="NCBI Taxonomy" id="1775166"/>
    <lineage>
        <taxon>Bacteria</taxon>
        <taxon>Pseudomonadati</taxon>
        <taxon>Bacteroidota</taxon>
        <taxon>Flavobacteriia</taxon>
        <taxon>Flavobacteriales</taxon>
        <taxon>Flavobacteriaceae</taxon>
        <taxon>Croceitalea</taxon>
    </lineage>
</organism>
<name>A0ABW5MSU0_9FLAO</name>
<reference evidence="2" key="1">
    <citation type="journal article" date="2019" name="Int. J. Syst. Evol. Microbiol.">
        <title>The Global Catalogue of Microorganisms (GCM) 10K type strain sequencing project: providing services to taxonomists for standard genome sequencing and annotation.</title>
        <authorList>
            <consortium name="The Broad Institute Genomics Platform"/>
            <consortium name="The Broad Institute Genome Sequencing Center for Infectious Disease"/>
            <person name="Wu L."/>
            <person name="Ma J."/>
        </authorList>
    </citation>
    <scope>NUCLEOTIDE SEQUENCE [LARGE SCALE GENOMIC DNA]</scope>
    <source>
        <strain evidence="2">KCTC 52368</strain>
    </source>
</reference>
<gene>
    <name evidence="1" type="ORF">ACFSQJ_03920</name>
</gene>